<dbReference type="Pfam" id="PF13619">
    <property type="entry name" value="KTSC"/>
    <property type="match status" value="1"/>
</dbReference>
<gene>
    <name evidence="2" type="ORF">CNX70_16620</name>
</gene>
<dbReference type="KEGG" id="jsv:CNX70_16620"/>
<dbReference type="EMBL" id="CP023422">
    <property type="protein sequence ID" value="ATD61608.1"/>
    <property type="molecule type" value="Genomic_DNA"/>
</dbReference>
<keyword evidence="3" id="KW-1185">Reference proteome</keyword>
<dbReference type="InterPro" id="IPR025309">
    <property type="entry name" value="KTSC_dom"/>
</dbReference>
<reference evidence="2 3" key="1">
    <citation type="submission" date="2017-09" db="EMBL/GenBank/DDBJ databases">
        <title>Complete genome sequence of Janthinobacterium svalbardensis PAMC 27463.</title>
        <authorList>
            <person name="Cho Y.-J."/>
            <person name="Cho A."/>
            <person name="Kim O.-S."/>
            <person name="Lee J.-I."/>
        </authorList>
    </citation>
    <scope>NUCLEOTIDE SEQUENCE [LARGE SCALE GENOMIC DNA]</scope>
    <source>
        <strain evidence="2 3">PAMC 27463</strain>
    </source>
</reference>
<accession>A0A290WY22</accession>
<name>A0A290WY22_9BURK</name>
<evidence type="ECO:0000313" key="3">
    <source>
        <dbReference type="Proteomes" id="UP000218437"/>
    </source>
</evidence>
<evidence type="ECO:0000259" key="1">
    <source>
        <dbReference type="Pfam" id="PF13619"/>
    </source>
</evidence>
<evidence type="ECO:0000313" key="2">
    <source>
        <dbReference type="EMBL" id="ATD61608.1"/>
    </source>
</evidence>
<dbReference type="Proteomes" id="UP000218437">
    <property type="component" value="Chromosome"/>
</dbReference>
<dbReference type="RefSeq" id="WP_096235614.1">
    <property type="nucleotide sequence ID" value="NZ_CP023422.1"/>
</dbReference>
<proteinExistence type="predicted"/>
<sequence>MQMVRVNSSAIVAIAYDEQTTRMRIQFQQGHSYDFCRVPPNVHAAFMRANSKGTYYNEHIKDRYQC</sequence>
<dbReference type="AlphaFoldDB" id="A0A290WY22"/>
<feature type="domain" description="KTSC" evidence="1">
    <location>
        <begin position="7"/>
        <end position="64"/>
    </location>
</feature>
<organism evidence="2 3">
    <name type="scientific">Janthinobacterium svalbardensis</name>
    <dbReference type="NCBI Taxonomy" id="368607"/>
    <lineage>
        <taxon>Bacteria</taxon>
        <taxon>Pseudomonadati</taxon>
        <taxon>Pseudomonadota</taxon>
        <taxon>Betaproteobacteria</taxon>
        <taxon>Burkholderiales</taxon>
        <taxon>Oxalobacteraceae</taxon>
        <taxon>Janthinobacterium</taxon>
    </lineage>
</organism>
<protein>
    <submittedName>
        <fullName evidence="2">KTSC domain-containing protein</fullName>
    </submittedName>
</protein>